<accession>A0A2M7RYK5</accession>
<protein>
    <recommendedName>
        <fullName evidence="1">GerMN domain-containing protein</fullName>
    </recommendedName>
</protein>
<organism evidence="2 3">
    <name type="scientific">Candidatus Falkowbacteria bacterium CG_4_10_14_0_8_um_filter_41_36</name>
    <dbReference type="NCBI Taxonomy" id="1974556"/>
    <lineage>
        <taxon>Bacteria</taxon>
        <taxon>Candidatus Falkowiibacteriota</taxon>
    </lineage>
</organism>
<comment type="caution">
    <text evidence="2">The sequence shown here is derived from an EMBL/GenBank/DDBJ whole genome shotgun (WGS) entry which is preliminary data.</text>
</comment>
<evidence type="ECO:0000313" key="3">
    <source>
        <dbReference type="Proteomes" id="UP000230105"/>
    </source>
</evidence>
<dbReference type="InterPro" id="IPR019606">
    <property type="entry name" value="GerMN"/>
</dbReference>
<feature type="domain" description="GerMN" evidence="1">
    <location>
        <begin position="101"/>
        <end position="192"/>
    </location>
</feature>
<evidence type="ECO:0000313" key="2">
    <source>
        <dbReference type="EMBL" id="PIZ11679.1"/>
    </source>
</evidence>
<proteinExistence type="predicted"/>
<evidence type="ECO:0000259" key="1">
    <source>
        <dbReference type="SMART" id="SM00909"/>
    </source>
</evidence>
<name>A0A2M7RYK5_9BACT</name>
<dbReference type="SMART" id="SM00909">
    <property type="entry name" value="Germane"/>
    <property type="match status" value="1"/>
</dbReference>
<dbReference type="Proteomes" id="UP000230105">
    <property type="component" value="Unassembled WGS sequence"/>
</dbReference>
<dbReference type="Pfam" id="PF10646">
    <property type="entry name" value="Germane"/>
    <property type="match status" value="1"/>
</dbReference>
<sequence>MKRKILWILFIVSLLVLLVLVVRLASRPEDDWICSGGQWVRHGNPSSSQPTTLCPQAQSSAEVKPAEVLVFFGNTKNDPDVLNCDLTYSASRQVLLGSNKYLTAIAELLEGPNDEEKSAGFFTSINSGIKIPEITFSDGILTVDFASDLEVNMAGSCRVLFIRSQIVNTLKQFPEVKDVVISIAGRVDDVLPLLSG</sequence>
<dbReference type="EMBL" id="PFMP01000001">
    <property type="protein sequence ID" value="PIZ11679.1"/>
    <property type="molecule type" value="Genomic_DNA"/>
</dbReference>
<reference evidence="3" key="1">
    <citation type="submission" date="2017-09" db="EMBL/GenBank/DDBJ databases">
        <title>Depth-based differentiation of microbial function through sediment-hosted aquifers and enrichment of novel symbionts in the deep terrestrial subsurface.</title>
        <authorList>
            <person name="Probst A.J."/>
            <person name="Ladd B."/>
            <person name="Jarett J.K."/>
            <person name="Geller-Mcgrath D.E."/>
            <person name="Sieber C.M.K."/>
            <person name="Emerson J.B."/>
            <person name="Anantharaman K."/>
            <person name="Thomas B.C."/>
            <person name="Malmstrom R."/>
            <person name="Stieglmeier M."/>
            <person name="Klingl A."/>
            <person name="Woyke T."/>
            <person name="Ryan C.M."/>
            <person name="Banfield J.F."/>
        </authorList>
    </citation>
    <scope>NUCLEOTIDE SEQUENCE [LARGE SCALE GENOMIC DNA]</scope>
</reference>
<dbReference type="AlphaFoldDB" id="A0A2M7RYK5"/>
<gene>
    <name evidence="2" type="ORF">COY54_00005</name>
</gene>